<dbReference type="Gene3D" id="1.10.10.60">
    <property type="entry name" value="Homeodomain-like"/>
    <property type="match status" value="1"/>
</dbReference>
<dbReference type="Pfam" id="PF01965">
    <property type="entry name" value="DJ-1_PfpI"/>
    <property type="match status" value="1"/>
</dbReference>
<dbReference type="RefSeq" id="WP_038846742.1">
    <property type="nucleotide sequence ID" value="NZ_ASGY01000104.1"/>
</dbReference>
<keyword evidence="2" id="KW-0804">Transcription</keyword>
<dbReference type="PANTHER" id="PTHR43130">
    <property type="entry name" value="ARAC-FAMILY TRANSCRIPTIONAL REGULATOR"/>
    <property type="match status" value="1"/>
</dbReference>
<evidence type="ECO:0000313" key="4">
    <source>
        <dbReference type="EMBL" id="KGE67105.1"/>
    </source>
</evidence>
<dbReference type="OrthoDB" id="9803764at2"/>
<organism evidence="4 5">
    <name type="scientific">Pseudomonas fluorescens LMG 5329</name>
    <dbReference type="NCBI Taxonomy" id="1324332"/>
    <lineage>
        <taxon>Bacteria</taxon>
        <taxon>Pseudomonadati</taxon>
        <taxon>Pseudomonadota</taxon>
        <taxon>Gammaproteobacteria</taxon>
        <taxon>Pseudomonadales</taxon>
        <taxon>Pseudomonadaceae</taxon>
        <taxon>Pseudomonas</taxon>
    </lineage>
</organism>
<dbReference type="EMBL" id="ASGY01000104">
    <property type="protein sequence ID" value="KGE67105.1"/>
    <property type="molecule type" value="Genomic_DNA"/>
</dbReference>
<dbReference type="InterPro" id="IPR052158">
    <property type="entry name" value="INH-QAR"/>
</dbReference>
<dbReference type="SUPFAM" id="SSF52317">
    <property type="entry name" value="Class I glutamine amidotransferase-like"/>
    <property type="match status" value="1"/>
</dbReference>
<dbReference type="SMART" id="SM00342">
    <property type="entry name" value="HTH_ARAC"/>
    <property type="match status" value="1"/>
</dbReference>
<dbReference type="CDD" id="cd03137">
    <property type="entry name" value="GATase1_AraC_1"/>
    <property type="match status" value="1"/>
</dbReference>
<comment type="caution">
    <text evidence="4">The sequence shown here is derived from an EMBL/GenBank/DDBJ whole genome shotgun (WGS) entry which is preliminary data.</text>
</comment>
<dbReference type="InterPro" id="IPR029062">
    <property type="entry name" value="Class_I_gatase-like"/>
</dbReference>
<evidence type="ECO:0000256" key="1">
    <source>
        <dbReference type="ARBA" id="ARBA00023015"/>
    </source>
</evidence>
<evidence type="ECO:0000313" key="5">
    <source>
        <dbReference type="Proteomes" id="UP000030060"/>
    </source>
</evidence>
<dbReference type="Pfam" id="PF12833">
    <property type="entry name" value="HTH_18"/>
    <property type="match status" value="1"/>
</dbReference>
<dbReference type="AlphaFoldDB" id="A0A0A1YYH9"/>
<dbReference type="InterPro" id="IPR009057">
    <property type="entry name" value="Homeodomain-like_sf"/>
</dbReference>
<dbReference type="InterPro" id="IPR018060">
    <property type="entry name" value="HTH_AraC"/>
</dbReference>
<name>A0A0A1YYH9_PSEFL</name>
<dbReference type="SUPFAM" id="SSF46689">
    <property type="entry name" value="Homeodomain-like"/>
    <property type="match status" value="2"/>
</dbReference>
<dbReference type="Proteomes" id="UP000030060">
    <property type="component" value="Unassembled WGS sequence"/>
</dbReference>
<dbReference type="PROSITE" id="PS01124">
    <property type="entry name" value="HTH_ARAC_FAMILY_2"/>
    <property type="match status" value="1"/>
</dbReference>
<protein>
    <submittedName>
        <fullName evidence="4">AraC family transcriptional regulator</fullName>
    </submittedName>
</protein>
<accession>A0A0A1YYH9</accession>
<gene>
    <name evidence="4" type="ORF">K814_0115125</name>
</gene>
<dbReference type="Gene3D" id="3.40.50.880">
    <property type="match status" value="1"/>
</dbReference>
<reference evidence="4 5" key="1">
    <citation type="journal article" date="2013" name="Genome Announc.">
        <title>Draft Genome Sequence of Pseudomonas fluorescens LMG 5329, a White Line-Inducing Principle-Producing Bioindicator for the Mushroom Pathogen Pseudomonas tolaasii.</title>
        <authorList>
            <person name="Ghequire M.G."/>
            <person name="Rokni-Zadeh H."/>
            <person name="Zarrineh P."/>
            <person name="De Mot R."/>
        </authorList>
    </citation>
    <scope>NUCLEOTIDE SEQUENCE [LARGE SCALE GENOMIC DNA]</scope>
    <source>
        <strain evidence="4 5">LMG 5329</strain>
    </source>
</reference>
<feature type="domain" description="HTH araC/xylS-type" evidence="3">
    <location>
        <begin position="209"/>
        <end position="307"/>
    </location>
</feature>
<evidence type="ECO:0000256" key="2">
    <source>
        <dbReference type="ARBA" id="ARBA00023163"/>
    </source>
</evidence>
<evidence type="ECO:0000259" key="3">
    <source>
        <dbReference type="PROSITE" id="PS01124"/>
    </source>
</evidence>
<dbReference type="InterPro" id="IPR002818">
    <property type="entry name" value="DJ-1/PfpI"/>
</dbReference>
<dbReference type="PANTHER" id="PTHR43130:SF3">
    <property type="entry name" value="HTH-TYPE TRANSCRIPTIONAL REGULATOR RV1931C"/>
    <property type="match status" value="1"/>
</dbReference>
<proteinExistence type="predicted"/>
<keyword evidence="1" id="KW-0805">Transcription regulation</keyword>
<dbReference type="GO" id="GO:0043565">
    <property type="term" value="F:sequence-specific DNA binding"/>
    <property type="evidence" value="ECO:0007669"/>
    <property type="project" value="InterPro"/>
</dbReference>
<dbReference type="GO" id="GO:0003700">
    <property type="term" value="F:DNA-binding transcription factor activity"/>
    <property type="evidence" value="ECO:0007669"/>
    <property type="project" value="InterPro"/>
</dbReference>
<sequence>MVSIGILLFPGFQMLSLGTSTVFEFANFELDQPFYRVDLLSEHGGPIQSSMGFAIATMPFGQQHYDTLLVVGDNELLQATPGMLTYLQQAMLTSRRVTSACTGSFYLAAAGLLEGRRATTHWYHAHTFRQAYPNVRLEEDRIFTVDGPLWTSAGLTAALDLALALVEHDLGVEVARAVARKLVVYHRRAGGQSQFSALLEIDPKSDRIQTALLYARQHLQDDLSVEQLAEVAHLSPRQFSRLFRAETGQSPAKAIERLRIEAARLLLESGDHSIDIIARETGFGDPERMRRAFLRAFGQPPQMMRRALQLQA</sequence>